<feature type="domain" description="FAD dependent oxidoreductase" evidence="6">
    <location>
        <begin position="8"/>
        <end position="390"/>
    </location>
</feature>
<keyword evidence="4" id="KW-0274">FAD</keyword>
<accession>A0ABZ1CS53</accession>
<dbReference type="Gene3D" id="3.50.50.60">
    <property type="entry name" value="FAD/NAD(P)-binding domain"/>
    <property type="match status" value="1"/>
</dbReference>
<dbReference type="PANTHER" id="PTHR10961:SF46">
    <property type="entry name" value="PEROXISOMAL SARCOSINE OXIDASE"/>
    <property type="match status" value="1"/>
</dbReference>
<evidence type="ECO:0000256" key="4">
    <source>
        <dbReference type="ARBA" id="ARBA00022827"/>
    </source>
</evidence>
<dbReference type="GeneID" id="87953518"/>
<keyword evidence="3" id="KW-0285">Flavoprotein</keyword>
<dbReference type="InterPro" id="IPR036188">
    <property type="entry name" value="FAD/NAD-bd_sf"/>
</dbReference>
<dbReference type="PANTHER" id="PTHR10961">
    <property type="entry name" value="PEROXISOMAL SARCOSINE OXIDASE"/>
    <property type="match status" value="1"/>
</dbReference>
<sequence>MTFTKPSVVIVGAGEFGAATAVSLLQSGKYSKVTVLDRAAVLPAMDAASCDINKVVRFDYVDEDYCRLARQAIDVWNKEEWKGIYYQTGVVVRWQEGPGIDSTAQRIVYDNVRSQEESVRLLTSADDIVAAVAGGNTEVPVTPPGPNDIAYHNSIGGWVNASAAVNKLYSDLRALGGELVAGAEMEELLLNSDKTDVRGVRLKDGRDFFAEHTIIAMGSWTAAHPTLHDIVPNGLITATGQTIAGVQLSPEEIQRYANIPVNMHHDGSNYYMFPPNETGLVKFAFHAAGYLSENGQPRTIADPKAMAYSEANNVGWIPAQSVRGLREQLRIAYPELAKKPIAFTRMCWYSDVLDGDWVIDYAPQYFSLLIASGGAGHAFKFLPIIGDLIRARLENTLDLKLQKKWQISRVPTTIDPGRPVSARQPLQLTSLVSHKELLTAV</sequence>
<dbReference type="InterPro" id="IPR006076">
    <property type="entry name" value="FAD-dep_OxRdtase"/>
</dbReference>
<evidence type="ECO:0000256" key="2">
    <source>
        <dbReference type="ARBA" id="ARBA00010989"/>
    </source>
</evidence>
<dbReference type="InterPro" id="IPR045170">
    <property type="entry name" value="MTOX"/>
</dbReference>
<protein>
    <recommendedName>
        <fullName evidence="6">FAD dependent oxidoreductase domain-containing protein</fullName>
    </recommendedName>
</protein>
<evidence type="ECO:0000313" key="7">
    <source>
        <dbReference type="EMBL" id="WRT64455.1"/>
    </source>
</evidence>
<evidence type="ECO:0000256" key="1">
    <source>
        <dbReference type="ARBA" id="ARBA00001974"/>
    </source>
</evidence>
<comment type="cofactor">
    <cofactor evidence="1">
        <name>FAD</name>
        <dbReference type="ChEBI" id="CHEBI:57692"/>
    </cofactor>
</comment>
<dbReference type="Gene3D" id="3.30.9.10">
    <property type="entry name" value="D-Amino Acid Oxidase, subunit A, domain 2"/>
    <property type="match status" value="1"/>
</dbReference>
<evidence type="ECO:0000313" key="8">
    <source>
        <dbReference type="Proteomes" id="UP001329825"/>
    </source>
</evidence>
<dbReference type="EMBL" id="CP141882">
    <property type="protein sequence ID" value="WRT64455.1"/>
    <property type="molecule type" value="Genomic_DNA"/>
</dbReference>
<keyword evidence="8" id="KW-1185">Reference proteome</keyword>
<reference evidence="7 8" key="1">
    <citation type="submission" date="2024-01" db="EMBL/GenBank/DDBJ databases">
        <title>Comparative genomics of Cryptococcus and Kwoniella reveals pathogenesis evolution and contrasting modes of karyotype evolution via chromosome fusion or intercentromeric recombination.</title>
        <authorList>
            <person name="Coelho M.A."/>
            <person name="David-Palma M."/>
            <person name="Shea T."/>
            <person name="Bowers K."/>
            <person name="McGinley-Smith S."/>
            <person name="Mohammad A.W."/>
            <person name="Gnirke A."/>
            <person name="Yurkov A.M."/>
            <person name="Nowrousian M."/>
            <person name="Sun S."/>
            <person name="Cuomo C.A."/>
            <person name="Heitman J."/>
        </authorList>
    </citation>
    <scope>NUCLEOTIDE SEQUENCE [LARGE SCALE GENOMIC DNA]</scope>
    <source>
        <strain evidence="7">CBS 11374</strain>
    </source>
</reference>
<dbReference type="Pfam" id="PF01266">
    <property type="entry name" value="DAO"/>
    <property type="match status" value="1"/>
</dbReference>
<dbReference type="Proteomes" id="UP001329825">
    <property type="component" value="Chromosome 2"/>
</dbReference>
<name>A0ABZ1CS53_9TREE</name>
<gene>
    <name evidence="7" type="ORF">IL334_001387</name>
</gene>
<dbReference type="RefSeq" id="XP_062789195.1">
    <property type="nucleotide sequence ID" value="XM_062933144.1"/>
</dbReference>
<evidence type="ECO:0000259" key="6">
    <source>
        <dbReference type="Pfam" id="PF01266"/>
    </source>
</evidence>
<organism evidence="7 8">
    <name type="scientific">Kwoniella shivajii</name>
    <dbReference type="NCBI Taxonomy" id="564305"/>
    <lineage>
        <taxon>Eukaryota</taxon>
        <taxon>Fungi</taxon>
        <taxon>Dikarya</taxon>
        <taxon>Basidiomycota</taxon>
        <taxon>Agaricomycotina</taxon>
        <taxon>Tremellomycetes</taxon>
        <taxon>Tremellales</taxon>
        <taxon>Cryptococcaceae</taxon>
        <taxon>Kwoniella</taxon>
    </lineage>
</organism>
<keyword evidence="5" id="KW-0560">Oxidoreductase</keyword>
<evidence type="ECO:0000256" key="3">
    <source>
        <dbReference type="ARBA" id="ARBA00022630"/>
    </source>
</evidence>
<evidence type="ECO:0000256" key="5">
    <source>
        <dbReference type="ARBA" id="ARBA00023002"/>
    </source>
</evidence>
<proteinExistence type="inferred from homology"/>
<dbReference type="SUPFAM" id="SSF51905">
    <property type="entry name" value="FAD/NAD(P)-binding domain"/>
    <property type="match status" value="1"/>
</dbReference>
<comment type="similarity">
    <text evidence="2">Belongs to the MSOX/MTOX family.</text>
</comment>